<reference evidence="2 3" key="1">
    <citation type="submission" date="2019-03" db="EMBL/GenBank/DDBJ databases">
        <title>Draft genome sequence of Xylaria hypoxylon DSM 108379, a ubiquitous saprotrophic-parasitic fungi on hardwood.</title>
        <authorList>
            <person name="Buettner E."/>
            <person name="Leonhardt S."/>
            <person name="Gebauer A.M."/>
            <person name="Liers C."/>
            <person name="Hofrichter M."/>
            <person name="Kellner H."/>
        </authorList>
    </citation>
    <scope>NUCLEOTIDE SEQUENCE [LARGE SCALE GENOMIC DNA]</scope>
    <source>
        <strain evidence="2 3">DSM 108379</strain>
    </source>
</reference>
<comment type="caution">
    <text evidence="2">The sequence shown here is derived from an EMBL/GenBank/DDBJ whole genome shotgun (WGS) entry which is preliminary data.</text>
</comment>
<evidence type="ECO:0000256" key="1">
    <source>
        <dbReference type="SAM" id="MobiDB-lite"/>
    </source>
</evidence>
<feature type="region of interest" description="Disordered" evidence="1">
    <location>
        <begin position="1"/>
        <end position="33"/>
    </location>
</feature>
<evidence type="ECO:0000313" key="3">
    <source>
        <dbReference type="Proteomes" id="UP000297716"/>
    </source>
</evidence>
<dbReference type="OrthoDB" id="10528264at2759"/>
<dbReference type="Proteomes" id="UP000297716">
    <property type="component" value="Unassembled WGS sequence"/>
</dbReference>
<keyword evidence="3" id="KW-1185">Reference proteome</keyword>
<protein>
    <submittedName>
        <fullName evidence="2">Uncharacterized protein</fullName>
    </submittedName>
</protein>
<sequence>MSSGTGSGTSGAAPAEGSSQNTPPPPASTSSTSAAAIRDVVTQAPLVPPSMEFPQPAVLENFVTGPNTLSVTIPDADGNPRHIILEDYDAPTPLMQRVEGAVKEVGVRIANYCLGVGFRIWQTEKGRDHEDSTLSLRGVRNSDDYHLDATESSTIIFAAYARGPVYYQCNGTLGAPAGM</sequence>
<evidence type="ECO:0000313" key="2">
    <source>
        <dbReference type="EMBL" id="TGJ83826.1"/>
    </source>
</evidence>
<organism evidence="2 3">
    <name type="scientific">Xylaria hypoxylon</name>
    <dbReference type="NCBI Taxonomy" id="37992"/>
    <lineage>
        <taxon>Eukaryota</taxon>
        <taxon>Fungi</taxon>
        <taxon>Dikarya</taxon>
        <taxon>Ascomycota</taxon>
        <taxon>Pezizomycotina</taxon>
        <taxon>Sordariomycetes</taxon>
        <taxon>Xylariomycetidae</taxon>
        <taxon>Xylariales</taxon>
        <taxon>Xylariaceae</taxon>
        <taxon>Xylaria</taxon>
    </lineage>
</organism>
<dbReference type="EMBL" id="SKBN01000083">
    <property type="protein sequence ID" value="TGJ83826.1"/>
    <property type="molecule type" value="Genomic_DNA"/>
</dbReference>
<proteinExistence type="predicted"/>
<dbReference type="AlphaFoldDB" id="A0A4Z0Z2J4"/>
<name>A0A4Z0Z2J4_9PEZI</name>
<gene>
    <name evidence="2" type="ORF">E0Z10_g4970</name>
</gene>
<accession>A0A4Z0Z2J4</accession>
<feature type="compositionally biased region" description="Low complexity" evidence="1">
    <location>
        <begin position="10"/>
        <end position="19"/>
    </location>
</feature>